<dbReference type="SUPFAM" id="SSF54427">
    <property type="entry name" value="NTF2-like"/>
    <property type="match status" value="1"/>
</dbReference>
<evidence type="ECO:0000313" key="5">
    <source>
        <dbReference type="Proteomes" id="UP000239203"/>
    </source>
</evidence>
<feature type="compositionally biased region" description="Gly residues" evidence="1">
    <location>
        <begin position="26"/>
        <end position="41"/>
    </location>
</feature>
<dbReference type="RefSeq" id="WP_146107919.1">
    <property type="nucleotide sequence ID" value="NZ_CP154825.1"/>
</dbReference>
<organism evidence="4 5">
    <name type="scientific">Actinokineospora auranticolor</name>
    <dbReference type="NCBI Taxonomy" id="155976"/>
    <lineage>
        <taxon>Bacteria</taxon>
        <taxon>Bacillati</taxon>
        <taxon>Actinomycetota</taxon>
        <taxon>Actinomycetes</taxon>
        <taxon>Pseudonocardiales</taxon>
        <taxon>Pseudonocardiaceae</taxon>
        <taxon>Actinokineospora</taxon>
    </lineage>
</organism>
<proteinExistence type="predicted"/>
<gene>
    <name evidence="4" type="ORF">CLV40_102114</name>
</gene>
<evidence type="ECO:0000256" key="2">
    <source>
        <dbReference type="SAM" id="SignalP"/>
    </source>
</evidence>
<dbReference type="Proteomes" id="UP000239203">
    <property type="component" value="Unassembled WGS sequence"/>
</dbReference>
<evidence type="ECO:0000256" key="1">
    <source>
        <dbReference type="SAM" id="MobiDB-lite"/>
    </source>
</evidence>
<dbReference type="InterPro" id="IPR037401">
    <property type="entry name" value="SnoaL-like"/>
</dbReference>
<name>A0A2S6GYA0_9PSEU</name>
<evidence type="ECO:0000259" key="3">
    <source>
        <dbReference type="Pfam" id="PF12680"/>
    </source>
</evidence>
<feature type="chain" id="PRO_5015443889" evidence="2">
    <location>
        <begin position="21"/>
        <end position="152"/>
    </location>
</feature>
<feature type="region of interest" description="Disordered" evidence="1">
    <location>
        <begin position="26"/>
        <end position="49"/>
    </location>
</feature>
<reference evidence="4 5" key="1">
    <citation type="submission" date="2018-02" db="EMBL/GenBank/DDBJ databases">
        <title>Genomic Encyclopedia of Archaeal and Bacterial Type Strains, Phase II (KMG-II): from individual species to whole genera.</title>
        <authorList>
            <person name="Goeker M."/>
        </authorList>
    </citation>
    <scope>NUCLEOTIDE SEQUENCE [LARGE SCALE GENOMIC DNA]</scope>
    <source>
        <strain evidence="4 5">YU 961-1</strain>
    </source>
</reference>
<dbReference type="InterPro" id="IPR032710">
    <property type="entry name" value="NTF2-like_dom_sf"/>
</dbReference>
<dbReference type="EMBL" id="PTIX01000002">
    <property type="protein sequence ID" value="PPK70203.1"/>
    <property type="molecule type" value="Genomic_DNA"/>
</dbReference>
<protein>
    <submittedName>
        <fullName evidence="4">SnoaL-like protein</fullName>
    </submittedName>
</protein>
<feature type="domain" description="SnoaL-like" evidence="3">
    <location>
        <begin position="55"/>
        <end position="145"/>
    </location>
</feature>
<feature type="signal peptide" evidence="2">
    <location>
        <begin position="1"/>
        <end position="20"/>
    </location>
</feature>
<dbReference type="OrthoDB" id="8080938at2"/>
<keyword evidence="5" id="KW-1185">Reference proteome</keyword>
<dbReference type="PROSITE" id="PS51257">
    <property type="entry name" value="PROKAR_LIPOPROTEIN"/>
    <property type="match status" value="1"/>
</dbReference>
<dbReference type="Pfam" id="PF12680">
    <property type="entry name" value="SnoaL_2"/>
    <property type="match status" value="1"/>
</dbReference>
<sequence length="152" mass="15470">MRIVGIILVACAALALAACADSGSGGSGSGGSGAGSGGGGAAAAQPVDVKPEGKSYVDAVQSEDLDKLANSFTEDAVVVDVGRRIEGRQKIREWADNEVIGGEIEVLGRTPFDGGETLLVRFNPSGLGGGFEANYKFTYKDGRIAQADLTYA</sequence>
<accession>A0A2S6GYA0</accession>
<evidence type="ECO:0000313" key="4">
    <source>
        <dbReference type="EMBL" id="PPK70203.1"/>
    </source>
</evidence>
<keyword evidence="2" id="KW-0732">Signal</keyword>
<dbReference type="AlphaFoldDB" id="A0A2S6GYA0"/>
<dbReference type="Gene3D" id="3.10.450.50">
    <property type="match status" value="1"/>
</dbReference>
<comment type="caution">
    <text evidence="4">The sequence shown here is derived from an EMBL/GenBank/DDBJ whole genome shotgun (WGS) entry which is preliminary data.</text>
</comment>